<dbReference type="RefSeq" id="WP_006502935.1">
    <property type="nucleotide sequence ID" value="NZ_BAGZ01000008.1"/>
</dbReference>
<evidence type="ECO:0000313" key="1">
    <source>
        <dbReference type="EMBL" id="GAB78180.1"/>
    </source>
</evidence>
<protein>
    <submittedName>
        <fullName evidence="1">Uncharacterized protein</fullName>
    </submittedName>
</protein>
<comment type="caution">
    <text evidence="1">The sequence shown here is derived from an EMBL/GenBank/DDBJ whole genome shotgun (WGS) entry which is preliminary data.</text>
</comment>
<gene>
    <name evidence="1" type="ORF">AUCHE_08_04250</name>
</gene>
<dbReference type="OrthoDB" id="3522337at2"/>
<dbReference type="eggNOG" id="ENOG50333BA">
    <property type="taxonomic scope" value="Bacteria"/>
</dbReference>
<reference evidence="1 2" key="1">
    <citation type="submission" date="2012-08" db="EMBL/GenBank/DDBJ databases">
        <title>Whole genome shotgun sequence of Austwickia chelonae NBRC 105200.</title>
        <authorList>
            <person name="Yoshida I."/>
            <person name="Hosoyama A."/>
            <person name="Tsuchikane K."/>
            <person name="Katsumata H."/>
            <person name="Ando Y."/>
            <person name="Ohji S."/>
            <person name="Hamada M."/>
            <person name="Tamura T."/>
            <person name="Yamazoe A."/>
            <person name="Yamazaki S."/>
            <person name="Fujita N."/>
        </authorList>
    </citation>
    <scope>NUCLEOTIDE SEQUENCE [LARGE SCALE GENOMIC DNA]</scope>
    <source>
        <strain evidence="1 2">NBRC 105200</strain>
    </source>
</reference>
<dbReference type="AlphaFoldDB" id="K6VS65"/>
<accession>K6VS65</accession>
<sequence length="208" mass="22583">MTSSIFQTTELGFQTLQASVAARVDLDVRLPRWPFREARGYALIFEYDRLLGGRFGNVLAELAETYGDDEVTAVGIDPRPAYYRDEYGLFPAFQVKGDRVRGEYGAALRFEPAGDPTGSLGDSLNAIAVAGSSGAWAVFGQRDWEIGLLLAPDSHGGWLAAGVPWFGADVDLDSIRSPAGWGANLSDADREEFARRIREYGSGPRSGL</sequence>
<dbReference type="STRING" id="100225.SAMN05421595_0701"/>
<organism evidence="1 2">
    <name type="scientific">Austwickia chelonae NBRC 105200</name>
    <dbReference type="NCBI Taxonomy" id="1184607"/>
    <lineage>
        <taxon>Bacteria</taxon>
        <taxon>Bacillati</taxon>
        <taxon>Actinomycetota</taxon>
        <taxon>Actinomycetes</taxon>
        <taxon>Micrococcales</taxon>
        <taxon>Dermatophilaceae</taxon>
        <taxon>Austwickia</taxon>
    </lineage>
</organism>
<proteinExistence type="predicted"/>
<dbReference type="EMBL" id="BAGZ01000008">
    <property type="protein sequence ID" value="GAB78180.1"/>
    <property type="molecule type" value="Genomic_DNA"/>
</dbReference>
<name>K6VS65_9MICO</name>
<keyword evidence="2" id="KW-1185">Reference proteome</keyword>
<dbReference type="Proteomes" id="UP000008495">
    <property type="component" value="Unassembled WGS sequence"/>
</dbReference>
<evidence type="ECO:0000313" key="2">
    <source>
        <dbReference type="Proteomes" id="UP000008495"/>
    </source>
</evidence>